<sequence length="540" mass="59274">MRRGSRNLHRLILRSVTTGTVQFFDTTPLGRIVNRFSRDIDRLDDQLQMTFIFFLQVLYGIFSSLAVTVESQPYVLVALLPTVFLYYKLIFFYSVTNREIRRVGSIVKAPMVSLLGEVLVGSSTIGAYGSTASVLREALRRIDRVYASSFLENATNRWLGVRVDFLGNVIVVSIALLGVVGTMLRFGTHDIGLVSLSLTMALASTSQLNWLARMVGSMEADMNSVERILYYVHNIDHEAMPELDGLVEELRERKAAGGDATATVLVEAVGDGGEARHPEAAAGWLELREVDIRYRVGLPLVLDKVSFRIEPRQKVGIVGRTGSGKSTLLLAFMRMVDICGGDIVVSGRPIRAYGLRELRRQFSMIPQDPVLFGGTVRSNLDPFLESTPEEVWDALGLVGMRERVASESGGIYSRVQEGGSNYSVGQRQLLCLARALLRRGSGFILMDEATANIDHALDRQIQHTVMTAFNSRTVITIAHRLHTVAAYDKIIVMDHGSVAETGSPRELVSDPSSMFFGLVAALGKQGVAGFMARVGLAAAP</sequence>
<evidence type="ECO:0000256" key="7">
    <source>
        <dbReference type="ARBA" id="ARBA00023136"/>
    </source>
</evidence>
<dbReference type="SUPFAM" id="SSF90123">
    <property type="entry name" value="ABC transporter transmembrane region"/>
    <property type="match status" value="1"/>
</dbReference>
<dbReference type="InterPro" id="IPR044726">
    <property type="entry name" value="ABCC_6TM_D2"/>
</dbReference>
<feature type="transmembrane region" description="Helical" evidence="8">
    <location>
        <begin position="74"/>
        <end position="95"/>
    </location>
</feature>
<dbReference type="GO" id="GO:0016020">
    <property type="term" value="C:membrane"/>
    <property type="evidence" value="ECO:0007669"/>
    <property type="project" value="UniProtKB-SubCell"/>
</dbReference>
<dbReference type="AlphaFoldDB" id="A0A3R7NYC2"/>
<dbReference type="CDD" id="cd03244">
    <property type="entry name" value="ABCC_MRP_domain2"/>
    <property type="match status" value="1"/>
</dbReference>
<keyword evidence="4" id="KW-0547">Nucleotide-binding</keyword>
<dbReference type="Pfam" id="PF00664">
    <property type="entry name" value="ABC_membrane"/>
    <property type="match status" value="1"/>
</dbReference>
<dbReference type="EMBL" id="MKGL01000044">
    <property type="protein sequence ID" value="RNF09668.1"/>
    <property type="molecule type" value="Genomic_DNA"/>
</dbReference>
<evidence type="ECO:0000256" key="4">
    <source>
        <dbReference type="ARBA" id="ARBA00022741"/>
    </source>
</evidence>
<dbReference type="InterPro" id="IPR027417">
    <property type="entry name" value="P-loop_NTPase"/>
</dbReference>
<dbReference type="EC" id="3.6.1.3" evidence="11"/>
<dbReference type="InterPro" id="IPR003593">
    <property type="entry name" value="AAA+_ATPase"/>
</dbReference>
<dbReference type="PROSITE" id="PS50929">
    <property type="entry name" value="ABC_TM1F"/>
    <property type="match status" value="1"/>
</dbReference>
<dbReference type="VEuPathDB" id="TriTrypDB:TRSC58_06843"/>
<evidence type="ECO:0000259" key="10">
    <source>
        <dbReference type="PROSITE" id="PS50929"/>
    </source>
</evidence>
<evidence type="ECO:0000256" key="2">
    <source>
        <dbReference type="ARBA" id="ARBA00022448"/>
    </source>
</evidence>
<comment type="subcellular location">
    <subcellularLocation>
        <location evidence="1">Membrane</location>
        <topology evidence="1">Multi-pass membrane protein</topology>
    </subcellularLocation>
</comment>
<keyword evidence="11" id="KW-0378">Hydrolase</keyword>
<evidence type="ECO:0000313" key="12">
    <source>
        <dbReference type="Proteomes" id="UP000283634"/>
    </source>
</evidence>
<dbReference type="Gene3D" id="3.40.50.300">
    <property type="entry name" value="P-loop containing nucleotide triphosphate hydrolases"/>
    <property type="match status" value="1"/>
</dbReference>
<dbReference type="SMART" id="SM00382">
    <property type="entry name" value="AAA"/>
    <property type="match status" value="1"/>
</dbReference>
<dbReference type="GeneID" id="40325956"/>
<feature type="transmembrane region" description="Helical" evidence="8">
    <location>
        <begin position="47"/>
        <end position="68"/>
    </location>
</feature>
<dbReference type="InterPro" id="IPR011527">
    <property type="entry name" value="ABC1_TM_dom"/>
</dbReference>
<dbReference type="RefSeq" id="XP_029241099.1">
    <property type="nucleotide sequence ID" value="XM_029379043.1"/>
</dbReference>
<reference evidence="11 12" key="1">
    <citation type="journal article" date="2018" name="BMC Genomics">
        <title>Genomic comparison of Trypanosoma conorhini and Trypanosoma rangeli to Trypanosoma cruzi strains of high and low virulence.</title>
        <authorList>
            <person name="Bradwell K.R."/>
            <person name="Koparde V.N."/>
            <person name="Matveyev A.V."/>
            <person name="Serrano M.G."/>
            <person name="Alves J.M."/>
            <person name="Parikh H."/>
            <person name="Huang B."/>
            <person name="Lee V."/>
            <person name="Espinosa-Alvarez O."/>
            <person name="Ortiz P.A."/>
            <person name="Costa-Martins A.G."/>
            <person name="Teixeira M.M."/>
            <person name="Buck G.A."/>
        </authorList>
    </citation>
    <scope>NUCLEOTIDE SEQUENCE [LARGE SCALE GENOMIC DNA]</scope>
    <source>
        <strain evidence="11 12">AM80</strain>
    </source>
</reference>
<evidence type="ECO:0000313" key="11">
    <source>
        <dbReference type="EMBL" id="RNF09668.1"/>
    </source>
</evidence>
<dbReference type="InterPro" id="IPR017871">
    <property type="entry name" value="ABC_transporter-like_CS"/>
</dbReference>
<dbReference type="PROSITE" id="PS50893">
    <property type="entry name" value="ABC_TRANSPORTER_2"/>
    <property type="match status" value="1"/>
</dbReference>
<dbReference type="InterPro" id="IPR003439">
    <property type="entry name" value="ABC_transporter-like_ATP-bd"/>
</dbReference>
<dbReference type="GO" id="GO:0016887">
    <property type="term" value="F:ATP hydrolysis activity"/>
    <property type="evidence" value="ECO:0007669"/>
    <property type="project" value="InterPro"/>
</dbReference>
<evidence type="ECO:0000256" key="6">
    <source>
        <dbReference type="ARBA" id="ARBA00022989"/>
    </source>
</evidence>
<accession>A0A3R7NYC2</accession>
<keyword evidence="3 8" id="KW-0812">Transmembrane</keyword>
<dbReference type="GO" id="GO:0005524">
    <property type="term" value="F:ATP binding"/>
    <property type="evidence" value="ECO:0007669"/>
    <property type="project" value="UniProtKB-KW"/>
</dbReference>
<dbReference type="CDD" id="cd18580">
    <property type="entry name" value="ABC_6TM_ABCC_D2"/>
    <property type="match status" value="1"/>
</dbReference>
<comment type="caution">
    <text evidence="11">The sequence shown here is derived from an EMBL/GenBank/DDBJ whole genome shotgun (WGS) entry which is preliminary data.</text>
</comment>
<dbReference type="Pfam" id="PF00005">
    <property type="entry name" value="ABC_tran"/>
    <property type="match status" value="1"/>
</dbReference>
<organism evidence="11 12">
    <name type="scientific">Trypanosoma rangeli</name>
    <dbReference type="NCBI Taxonomy" id="5698"/>
    <lineage>
        <taxon>Eukaryota</taxon>
        <taxon>Discoba</taxon>
        <taxon>Euglenozoa</taxon>
        <taxon>Kinetoplastea</taxon>
        <taxon>Metakinetoplastina</taxon>
        <taxon>Trypanosomatida</taxon>
        <taxon>Trypanosomatidae</taxon>
        <taxon>Trypanosoma</taxon>
        <taxon>Herpetosoma</taxon>
    </lineage>
</organism>
<keyword evidence="7 8" id="KW-0472">Membrane</keyword>
<dbReference type="GO" id="GO:0140359">
    <property type="term" value="F:ABC-type transporter activity"/>
    <property type="evidence" value="ECO:0007669"/>
    <property type="project" value="InterPro"/>
</dbReference>
<dbReference type="OMA" id="RENWWSA"/>
<evidence type="ECO:0000256" key="1">
    <source>
        <dbReference type="ARBA" id="ARBA00004141"/>
    </source>
</evidence>
<dbReference type="FunFam" id="3.40.50.300:FF:000630">
    <property type="entry name" value="ATP-binding cassette (ABC) transporter, putative"/>
    <property type="match status" value="1"/>
</dbReference>
<feature type="transmembrane region" description="Helical" evidence="8">
    <location>
        <begin position="165"/>
        <end position="186"/>
    </location>
</feature>
<dbReference type="Proteomes" id="UP000283634">
    <property type="component" value="Unassembled WGS sequence"/>
</dbReference>
<feature type="domain" description="ABC transporter" evidence="9">
    <location>
        <begin position="287"/>
        <end position="520"/>
    </location>
</feature>
<dbReference type="OrthoDB" id="250133at2759"/>
<proteinExistence type="predicted"/>
<dbReference type="InterPro" id="IPR036640">
    <property type="entry name" value="ABC1_TM_sf"/>
</dbReference>
<dbReference type="PANTHER" id="PTHR24223:SF415">
    <property type="entry name" value="FI20190P1"/>
    <property type="match status" value="1"/>
</dbReference>
<gene>
    <name evidence="11" type="ORF">TraAM80_02023</name>
</gene>
<dbReference type="PROSITE" id="PS00211">
    <property type="entry name" value="ABC_TRANSPORTER_1"/>
    <property type="match status" value="1"/>
</dbReference>
<evidence type="ECO:0000256" key="5">
    <source>
        <dbReference type="ARBA" id="ARBA00022840"/>
    </source>
</evidence>
<dbReference type="PANTHER" id="PTHR24223">
    <property type="entry name" value="ATP-BINDING CASSETTE SUB-FAMILY C"/>
    <property type="match status" value="1"/>
</dbReference>
<keyword evidence="2" id="KW-0813">Transport</keyword>
<protein>
    <submittedName>
        <fullName evidence="11">ATP-binding cassette protein subfamily C, member 1</fullName>
        <ecNumber evidence="11">3.6.1.3</ecNumber>
    </submittedName>
</protein>
<evidence type="ECO:0000256" key="3">
    <source>
        <dbReference type="ARBA" id="ARBA00022692"/>
    </source>
</evidence>
<evidence type="ECO:0000259" key="9">
    <source>
        <dbReference type="PROSITE" id="PS50893"/>
    </source>
</evidence>
<feature type="domain" description="ABC transmembrane type-1" evidence="10">
    <location>
        <begin position="1"/>
        <end position="220"/>
    </location>
</feature>
<keyword evidence="5 11" id="KW-0067">ATP-binding</keyword>
<keyword evidence="12" id="KW-1185">Reference proteome</keyword>
<dbReference type="Gene3D" id="1.20.1560.10">
    <property type="entry name" value="ABC transporter type 1, transmembrane domain"/>
    <property type="match status" value="1"/>
</dbReference>
<keyword evidence="6 8" id="KW-1133">Transmembrane helix</keyword>
<evidence type="ECO:0000256" key="8">
    <source>
        <dbReference type="SAM" id="Phobius"/>
    </source>
</evidence>
<dbReference type="InterPro" id="IPR050173">
    <property type="entry name" value="ABC_transporter_C-like"/>
</dbReference>
<name>A0A3R7NYC2_TRYRA</name>
<dbReference type="SUPFAM" id="SSF52540">
    <property type="entry name" value="P-loop containing nucleoside triphosphate hydrolases"/>
    <property type="match status" value="1"/>
</dbReference>